<proteinExistence type="predicted"/>
<organism evidence="1">
    <name type="scientific">Arundo donax</name>
    <name type="common">Giant reed</name>
    <name type="synonym">Donax arundinaceus</name>
    <dbReference type="NCBI Taxonomy" id="35708"/>
    <lineage>
        <taxon>Eukaryota</taxon>
        <taxon>Viridiplantae</taxon>
        <taxon>Streptophyta</taxon>
        <taxon>Embryophyta</taxon>
        <taxon>Tracheophyta</taxon>
        <taxon>Spermatophyta</taxon>
        <taxon>Magnoliopsida</taxon>
        <taxon>Liliopsida</taxon>
        <taxon>Poales</taxon>
        <taxon>Poaceae</taxon>
        <taxon>PACMAD clade</taxon>
        <taxon>Arundinoideae</taxon>
        <taxon>Arundineae</taxon>
        <taxon>Arundo</taxon>
    </lineage>
</organism>
<reference evidence="1" key="1">
    <citation type="submission" date="2014-09" db="EMBL/GenBank/DDBJ databases">
        <authorList>
            <person name="Magalhaes I.L.F."/>
            <person name="Oliveira U."/>
            <person name="Santos F.R."/>
            <person name="Vidigal T.H.D.A."/>
            <person name="Brescovit A.D."/>
            <person name="Santos A.J."/>
        </authorList>
    </citation>
    <scope>NUCLEOTIDE SEQUENCE</scope>
    <source>
        <tissue evidence="1">Shoot tissue taken approximately 20 cm above the soil surface</tissue>
    </source>
</reference>
<dbReference type="EMBL" id="GBRH01281347">
    <property type="protein sequence ID" value="JAD16548.1"/>
    <property type="molecule type" value="Transcribed_RNA"/>
</dbReference>
<name>A0A0A8XUX6_ARUDO</name>
<evidence type="ECO:0000313" key="1">
    <source>
        <dbReference type="EMBL" id="JAD16548.1"/>
    </source>
</evidence>
<reference evidence="1" key="2">
    <citation type="journal article" date="2015" name="Data Brief">
        <title>Shoot transcriptome of the giant reed, Arundo donax.</title>
        <authorList>
            <person name="Barrero R.A."/>
            <person name="Guerrero F.D."/>
            <person name="Moolhuijzen P."/>
            <person name="Goolsby J.A."/>
            <person name="Tidwell J."/>
            <person name="Bellgard S.E."/>
            <person name="Bellgard M.I."/>
        </authorList>
    </citation>
    <scope>NUCLEOTIDE SEQUENCE</scope>
    <source>
        <tissue evidence="1">Shoot tissue taken approximately 20 cm above the soil surface</tissue>
    </source>
</reference>
<sequence length="51" mass="5779">MALGDYASITGSLIQERSKISSLFQWSRSCWMNSEVLASLQILIFVWGIIK</sequence>
<dbReference type="AlphaFoldDB" id="A0A0A8XUX6"/>
<accession>A0A0A8XUX6</accession>
<protein>
    <submittedName>
        <fullName evidence="1">Uncharacterized protein</fullName>
    </submittedName>
</protein>